<protein>
    <submittedName>
        <fullName evidence="1">Uncharacterized protein</fullName>
    </submittedName>
</protein>
<gene>
    <name evidence="1" type="ORF">SAMN05421863_1001189</name>
</gene>
<reference evidence="2" key="1">
    <citation type="submission" date="2016-10" db="EMBL/GenBank/DDBJ databases">
        <authorList>
            <person name="Varghese N."/>
            <person name="Submissions S."/>
        </authorList>
    </citation>
    <scope>NUCLEOTIDE SEQUENCE [LARGE SCALE GENOMIC DNA]</scope>
    <source>
        <strain evidence="2">Nm44</strain>
    </source>
</reference>
<evidence type="ECO:0000313" key="2">
    <source>
        <dbReference type="Proteomes" id="UP000183287"/>
    </source>
</evidence>
<organism evidence="1 2">
    <name type="scientific">Nitrosomonas communis</name>
    <dbReference type="NCBI Taxonomy" id="44574"/>
    <lineage>
        <taxon>Bacteria</taxon>
        <taxon>Pseudomonadati</taxon>
        <taxon>Pseudomonadota</taxon>
        <taxon>Betaproteobacteria</taxon>
        <taxon>Nitrosomonadales</taxon>
        <taxon>Nitrosomonadaceae</taxon>
        <taxon>Nitrosomonas</taxon>
    </lineage>
</organism>
<accession>A0A1I4J4J3</accession>
<dbReference type="Proteomes" id="UP000183287">
    <property type="component" value="Unassembled WGS sequence"/>
</dbReference>
<proteinExistence type="predicted"/>
<name>A0A1I4J4J3_9PROT</name>
<evidence type="ECO:0000313" key="1">
    <source>
        <dbReference type="EMBL" id="SFL61532.1"/>
    </source>
</evidence>
<dbReference type="SUPFAM" id="SSF56024">
    <property type="entry name" value="Phospholipase D/nuclease"/>
    <property type="match status" value="1"/>
</dbReference>
<sequence length="98" mass="11159">MAKFLNTSATNYFLEELIKSARDRLILISPFLRLNDRIKELLEDKNRLKIDVRIVYGKSELQPVKLVGLLHFPISAQVFVRTSTPSATSMRNCALLPA</sequence>
<dbReference type="RefSeq" id="WP_218151946.1">
    <property type="nucleotide sequence ID" value="NZ_FOUB01000001.1"/>
</dbReference>
<dbReference type="AlphaFoldDB" id="A0A1I4J4J3"/>
<keyword evidence="2" id="KW-1185">Reference proteome</keyword>
<dbReference type="EMBL" id="FOUB01000001">
    <property type="protein sequence ID" value="SFL61532.1"/>
    <property type="molecule type" value="Genomic_DNA"/>
</dbReference>